<dbReference type="PRINTS" id="PR00866">
    <property type="entry name" value="RNADNAPOLMS"/>
</dbReference>
<proteinExistence type="inferred from homology"/>
<evidence type="ECO:0000259" key="10">
    <source>
        <dbReference type="PROSITE" id="PS50878"/>
    </source>
</evidence>
<dbReference type="SUPFAM" id="SSF56672">
    <property type="entry name" value="DNA/RNA polymerases"/>
    <property type="match status" value="1"/>
</dbReference>
<sequence length="365" mass="42507">MKLINNEIFIRTILKGNTDLFNTFVPTSAECQIGKEFCCVISDSTNHKAINHALTKIIFSRIPLNSSACGFVKNKSYLDFLTPHIKNYYFLRLDIKKFFYSIDVSLVENLAKSLFSQDKEGNKFSPYNIVMDAITHKASASFPITELRNKQVLPIGYPSSPVISNIIFRPIDILIQKYCEGKNIIYTRYADDMLFSANTKRVLHDRSFQTEIAILLSTINLKINKTKTIACENTISLNGYVIQNERPIFRKSPHQNYEQPTGHIRISNKKTEIIHKILHSLREKESPSTIMKKHFGKSYDNHKFIYKKDYAFFIKYIETQLQNKLKGYRSFLISLIQHDKKNFCIADEHIEKYSKLTKEIERYII</sequence>
<evidence type="ECO:0000256" key="6">
    <source>
        <dbReference type="ARBA" id="ARBA00022918"/>
    </source>
</evidence>
<dbReference type="InterPro" id="IPR051083">
    <property type="entry name" value="GrpII_Intron_Splice-Mob/Def"/>
</dbReference>
<accession>A0A1C4A0L9</accession>
<dbReference type="InterPro" id="IPR000477">
    <property type="entry name" value="RT_dom"/>
</dbReference>
<evidence type="ECO:0000313" key="12">
    <source>
        <dbReference type="Proteomes" id="UP000198975"/>
    </source>
</evidence>
<dbReference type="Pfam" id="PF00078">
    <property type="entry name" value="RVT_1"/>
    <property type="match status" value="1"/>
</dbReference>
<organism evidence="11 12">
    <name type="scientific">Kosakonia oryzendophytica</name>
    <dbReference type="NCBI Taxonomy" id="1005665"/>
    <lineage>
        <taxon>Bacteria</taxon>
        <taxon>Pseudomonadati</taxon>
        <taxon>Pseudomonadota</taxon>
        <taxon>Gammaproteobacteria</taxon>
        <taxon>Enterobacterales</taxon>
        <taxon>Enterobacteriaceae</taxon>
        <taxon>Kosakonia</taxon>
    </lineage>
</organism>
<evidence type="ECO:0000256" key="7">
    <source>
        <dbReference type="ARBA" id="ARBA00023118"/>
    </source>
</evidence>
<dbReference type="OrthoDB" id="7055795at2"/>
<dbReference type="InterPro" id="IPR043502">
    <property type="entry name" value="DNA/RNA_pol_sf"/>
</dbReference>
<dbReference type="EC" id="2.7.7.49" evidence="1"/>
<keyword evidence="12" id="KW-1185">Reference proteome</keyword>
<evidence type="ECO:0000256" key="1">
    <source>
        <dbReference type="ARBA" id="ARBA00012493"/>
    </source>
</evidence>
<dbReference type="CDD" id="cd03487">
    <property type="entry name" value="RT_Bac_retron_II"/>
    <property type="match status" value="1"/>
</dbReference>
<dbReference type="GO" id="GO:0003723">
    <property type="term" value="F:RNA binding"/>
    <property type="evidence" value="ECO:0007669"/>
    <property type="project" value="InterPro"/>
</dbReference>
<reference evidence="12" key="1">
    <citation type="submission" date="2016-08" db="EMBL/GenBank/DDBJ databases">
        <authorList>
            <person name="Varghese N."/>
            <person name="Submissions Spin"/>
        </authorList>
    </citation>
    <scope>NUCLEOTIDE SEQUENCE [LARGE SCALE GENOMIC DNA]</scope>
    <source>
        <strain evidence="12">REICA_082</strain>
    </source>
</reference>
<dbReference type="RefSeq" id="WP_088237315.1">
    <property type="nucleotide sequence ID" value="NZ_FMAY01000002.1"/>
</dbReference>
<evidence type="ECO:0000256" key="4">
    <source>
        <dbReference type="ARBA" id="ARBA00022723"/>
    </source>
</evidence>
<keyword evidence="7" id="KW-0051">Antiviral defense</keyword>
<dbReference type="Proteomes" id="UP000198975">
    <property type="component" value="Unassembled WGS sequence"/>
</dbReference>
<dbReference type="GO" id="GO:0003964">
    <property type="term" value="F:RNA-directed DNA polymerase activity"/>
    <property type="evidence" value="ECO:0007669"/>
    <property type="project" value="UniProtKB-KW"/>
</dbReference>
<gene>
    <name evidence="11" type="ORF">GA0061071_102318</name>
</gene>
<evidence type="ECO:0000256" key="3">
    <source>
        <dbReference type="ARBA" id="ARBA00022695"/>
    </source>
</evidence>
<dbReference type="GO" id="GO:0051607">
    <property type="term" value="P:defense response to virus"/>
    <property type="evidence" value="ECO:0007669"/>
    <property type="project" value="UniProtKB-KW"/>
</dbReference>
<name>A0A1C4A0L9_9ENTR</name>
<evidence type="ECO:0000256" key="5">
    <source>
        <dbReference type="ARBA" id="ARBA00022842"/>
    </source>
</evidence>
<keyword evidence="6 11" id="KW-0695">RNA-directed DNA polymerase</keyword>
<comment type="catalytic activity">
    <reaction evidence="9">
        <text>DNA(n) + a 2'-deoxyribonucleoside 5'-triphosphate = DNA(n+1) + diphosphate</text>
        <dbReference type="Rhea" id="RHEA:22508"/>
        <dbReference type="Rhea" id="RHEA-COMP:17339"/>
        <dbReference type="Rhea" id="RHEA-COMP:17340"/>
        <dbReference type="ChEBI" id="CHEBI:33019"/>
        <dbReference type="ChEBI" id="CHEBI:61560"/>
        <dbReference type="ChEBI" id="CHEBI:173112"/>
        <dbReference type="EC" id="2.7.7.49"/>
    </reaction>
</comment>
<dbReference type="GO" id="GO:0046872">
    <property type="term" value="F:metal ion binding"/>
    <property type="evidence" value="ECO:0007669"/>
    <property type="project" value="UniProtKB-KW"/>
</dbReference>
<dbReference type="InterPro" id="IPR000123">
    <property type="entry name" value="Reverse_transcriptase_msDNA"/>
</dbReference>
<dbReference type="PANTHER" id="PTHR34047">
    <property type="entry name" value="NUCLEAR INTRON MATURASE 1, MITOCHONDRIAL-RELATED"/>
    <property type="match status" value="1"/>
</dbReference>
<protein>
    <recommendedName>
        <fullName evidence="1">RNA-directed DNA polymerase</fullName>
        <ecNumber evidence="1">2.7.7.49</ecNumber>
    </recommendedName>
</protein>
<keyword evidence="3" id="KW-0548">Nucleotidyltransferase</keyword>
<evidence type="ECO:0000313" key="11">
    <source>
        <dbReference type="EMBL" id="SCB88095.1"/>
    </source>
</evidence>
<comment type="similarity">
    <text evidence="8">Belongs to the bacterial reverse transcriptase family.</text>
</comment>
<dbReference type="PROSITE" id="PS50878">
    <property type="entry name" value="RT_POL"/>
    <property type="match status" value="1"/>
</dbReference>
<keyword evidence="2" id="KW-0808">Transferase</keyword>
<evidence type="ECO:0000256" key="2">
    <source>
        <dbReference type="ARBA" id="ARBA00022679"/>
    </source>
</evidence>
<dbReference type="AlphaFoldDB" id="A0A1C4A0L9"/>
<feature type="domain" description="Reverse transcriptase" evidence="10">
    <location>
        <begin position="1"/>
        <end position="242"/>
    </location>
</feature>
<evidence type="ECO:0000256" key="9">
    <source>
        <dbReference type="ARBA" id="ARBA00048173"/>
    </source>
</evidence>
<keyword evidence="5" id="KW-0460">Magnesium</keyword>
<evidence type="ECO:0000256" key="8">
    <source>
        <dbReference type="ARBA" id="ARBA00034120"/>
    </source>
</evidence>
<dbReference type="EMBL" id="FMAY01000002">
    <property type="protein sequence ID" value="SCB88095.1"/>
    <property type="molecule type" value="Genomic_DNA"/>
</dbReference>
<keyword evidence="4" id="KW-0479">Metal-binding</keyword>